<proteinExistence type="predicted"/>
<sequence length="358" mass="37505">MAASTSPIPKTQRAAVTVALRAPVEIKTDWPVVQPEDLVPGQILVKMEASGICHSDLHIKDGEWPSRPVPFVGGHEGIGIIVALGKGTVESETVRLGSRVGIKYTLGSCGRCEYCRSGLDTACAKGLYSGLTDNGTFCEYMVAYADSAVPIPEGVTSEEAVPVLCAGVTVYNGLKRSGTKAGDWIVVPGAGGGLGLLAVQYAAAKGLRVIAIDTGAEKKEACLSLGAEKWVDFKESSNLVGDVVAAAGDRGPHAAIIVTPSIAAYGQAVQYVRHFGTIVAIGVPSPSATLQVPFSAIVGKSRVLTHIRRSLQDAIDALAFVARRKVIAQTLPRKLEDLNATYDDMIAGKLVGRAVIRF</sequence>
<accession>A0ACB8QAD5</accession>
<protein>
    <submittedName>
        <fullName evidence="1">Mannitol-1-phosphate dehydrogenase M1PDH1</fullName>
    </submittedName>
</protein>
<keyword evidence="2" id="KW-1185">Reference proteome</keyword>
<reference evidence="1" key="2">
    <citation type="journal article" date="2022" name="New Phytol.">
        <title>Evolutionary transition to the ectomycorrhizal habit in the genomes of a hyperdiverse lineage of mushroom-forming fungi.</title>
        <authorList>
            <person name="Looney B."/>
            <person name="Miyauchi S."/>
            <person name="Morin E."/>
            <person name="Drula E."/>
            <person name="Courty P.E."/>
            <person name="Kohler A."/>
            <person name="Kuo A."/>
            <person name="LaButti K."/>
            <person name="Pangilinan J."/>
            <person name="Lipzen A."/>
            <person name="Riley R."/>
            <person name="Andreopoulos W."/>
            <person name="He G."/>
            <person name="Johnson J."/>
            <person name="Nolan M."/>
            <person name="Tritt A."/>
            <person name="Barry K.W."/>
            <person name="Grigoriev I.V."/>
            <person name="Nagy L.G."/>
            <person name="Hibbett D."/>
            <person name="Henrissat B."/>
            <person name="Matheny P.B."/>
            <person name="Labbe J."/>
            <person name="Martin F.M."/>
        </authorList>
    </citation>
    <scope>NUCLEOTIDE SEQUENCE</scope>
    <source>
        <strain evidence="1">EC-137</strain>
    </source>
</reference>
<organism evidence="1 2">
    <name type="scientific">Vararia minispora EC-137</name>
    <dbReference type="NCBI Taxonomy" id="1314806"/>
    <lineage>
        <taxon>Eukaryota</taxon>
        <taxon>Fungi</taxon>
        <taxon>Dikarya</taxon>
        <taxon>Basidiomycota</taxon>
        <taxon>Agaricomycotina</taxon>
        <taxon>Agaricomycetes</taxon>
        <taxon>Russulales</taxon>
        <taxon>Lachnocladiaceae</taxon>
        <taxon>Vararia</taxon>
    </lineage>
</organism>
<dbReference type="Proteomes" id="UP000814128">
    <property type="component" value="Unassembled WGS sequence"/>
</dbReference>
<reference evidence="1" key="1">
    <citation type="submission" date="2021-02" db="EMBL/GenBank/DDBJ databases">
        <authorList>
            <consortium name="DOE Joint Genome Institute"/>
            <person name="Ahrendt S."/>
            <person name="Looney B.P."/>
            <person name="Miyauchi S."/>
            <person name="Morin E."/>
            <person name="Drula E."/>
            <person name="Courty P.E."/>
            <person name="Chicoki N."/>
            <person name="Fauchery L."/>
            <person name="Kohler A."/>
            <person name="Kuo A."/>
            <person name="Labutti K."/>
            <person name="Pangilinan J."/>
            <person name="Lipzen A."/>
            <person name="Riley R."/>
            <person name="Andreopoulos W."/>
            <person name="He G."/>
            <person name="Johnson J."/>
            <person name="Barry K.W."/>
            <person name="Grigoriev I.V."/>
            <person name="Nagy L."/>
            <person name="Hibbett D."/>
            <person name="Henrissat B."/>
            <person name="Matheny P.B."/>
            <person name="Labbe J."/>
            <person name="Martin F."/>
        </authorList>
    </citation>
    <scope>NUCLEOTIDE SEQUENCE</scope>
    <source>
        <strain evidence="1">EC-137</strain>
    </source>
</reference>
<evidence type="ECO:0000313" key="1">
    <source>
        <dbReference type="EMBL" id="KAI0028764.1"/>
    </source>
</evidence>
<evidence type="ECO:0000313" key="2">
    <source>
        <dbReference type="Proteomes" id="UP000814128"/>
    </source>
</evidence>
<comment type="caution">
    <text evidence="1">The sequence shown here is derived from an EMBL/GenBank/DDBJ whole genome shotgun (WGS) entry which is preliminary data.</text>
</comment>
<dbReference type="EMBL" id="MU273724">
    <property type="protein sequence ID" value="KAI0028764.1"/>
    <property type="molecule type" value="Genomic_DNA"/>
</dbReference>
<gene>
    <name evidence="1" type="ORF">K488DRAFT_80517</name>
</gene>
<name>A0ACB8QAD5_9AGAM</name>